<feature type="domain" description="Histidine kinase" evidence="1">
    <location>
        <begin position="293"/>
        <end position="536"/>
    </location>
</feature>
<dbReference type="Proteomes" id="UP000234857">
    <property type="component" value="Unassembled WGS sequence"/>
</dbReference>
<dbReference type="EMBL" id="PKTG01000013">
    <property type="protein sequence ID" value="PLX19952.1"/>
    <property type="molecule type" value="Genomic_DNA"/>
</dbReference>
<dbReference type="SUPFAM" id="SSF55874">
    <property type="entry name" value="ATPase domain of HSP90 chaperone/DNA topoisomerase II/histidine kinase"/>
    <property type="match status" value="1"/>
</dbReference>
<comment type="caution">
    <text evidence="3">The sequence shown here is derived from an EMBL/GenBank/DDBJ whole genome shotgun (WGS) entry which is preliminary data.</text>
</comment>
<protein>
    <recommendedName>
        <fullName evidence="5">Histidine kinase domain-containing protein</fullName>
    </recommendedName>
</protein>
<dbReference type="Gene3D" id="1.10.287.130">
    <property type="match status" value="1"/>
</dbReference>
<dbReference type="Gene3D" id="3.30.450.20">
    <property type="entry name" value="PAS domain"/>
    <property type="match status" value="1"/>
</dbReference>
<dbReference type="NCBIfam" id="TIGR00229">
    <property type="entry name" value="sensory_box"/>
    <property type="match status" value="1"/>
</dbReference>
<dbReference type="PANTHER" id="PTHR43065:SF42">
    <property type="entry name" value="TWO-COMPONENT SENSOR PPRA"/>
    <property type="match status" value="1"/>
</dbReference>
<reference evidence="3 4" key="1">
    <citation type="submission" date="2017-11" db="EMBL/GenBank/DDBJ databases">
        <title>Genome-resolved metagenomics identifies genetic mobility, metabolic interactions, and unexpected diversity in perchlorate-reducing communities.</title>
        <authorList>
            <person name="Barnum T.P."/>
            <person name="Figueroa I.A."/>
            <person name="Carlstrom C.I."/>
            <person name="Lucas L.N."/>
            <person name="Engelbrektson A.L."/>
            <person name="Coates J.D."/>
        </authorList>
    </citation>
    <scope>NUCLEOTIDE SEQUENCE [LARGE SCALE GENOMIC DNA]</scope>
    <source>
        <strain evidence="3">BM706</strain>
    </source>
</reference>
<dbReference type="InterPro" id="IPR036097">
    <property type="entry name" value="HisK_dim/P_sf"/>
</dbReference>
<name>A0A2N5ZMU7_MUIH1</name>
<dbReference type="AlphaFoldDB" id="A0A2N5ZMU7"/>
<dbReference type="SMART" id="SM00388">
    <property type="entry name" value="HisKA"/>
    <property type="match status" value="1"/>
</dbReference>
<dbReference type="PROSITE" id="PS50112">
    <property type="entry name" value="PAS"/>
    <property type="match status" value="1"/>
</dbReference>
<dbReference type="InterPro" id="IPR005467">
    <property type="entry name" value="His_kinase_dom"/>
</dbReference>
<organism evidence="3 4">
    <name type="scientific">Muiribacterium halophilum</name>
    <dbReference type="NCBI Taxonomy" id="2053465"/>
    <lineage>
        <taxon>Bacteria</taxon>
        <taxon>Candidatus Muiribacteriota</taxon>
        <taxon>Candidatus Muiribacteriia</taxon>
        <taxon>Candidatus Muiribacteriales</taxon>
        <taxon>Candidatus Muiribacteriaceae</taxon>
        <taxon>Candidatus Muiribacterium</taxon>
    </lineage>
</organism>
<proteinExistence type="predicted"/>
<dbReference type="SUPFAM" id="SSF47384">
    <property type="entry name" value="Homodimeric domain of signal transducing histidine kinase"/>
    <property type="match status" value="1"/>
</dbReference>
<evidence type="ECO:0000313" key="3">
    <source>
        <dbReference type="EMBL" id="PLX19952.1"/>
    </source>
</evidence>
<dbReference type="Pfam" id="PF02518">
    <property type="entry name" value="HATPase_c"/>
    <property type="match status" value="1"/>
</dbReference>
<dbReference type="GO" id="GO:0000155">
    <property type="term" value="F:phosphorelay sensor kinase activity"/>
    <property type="evidence" value="ECO:0007669"/>
    <property type="project" value="InterPro"/>
</dbReference>
<evidence type="ECO:0008006" key="5">
    <source>
        <dbReference type="Google" id="ProtNLM"/>
    </source>
</evidence>
<dbReference type="PANTHER" id="PTHR43065">
    <property type="entry name" value="SENSOR HISTIDINE KINASE"/>
    <property type="match status" value="1"/>
</dbReference>
<dbReference type="Gene3D" id="3.30.565.10">
    <property type="entry name" value="Histidine kinase-like ATPase, C-terminal domain"/>
    <property type="match status" value="1"/>
</dbReference>
<accession>A0A2N5ZMU7</accession>
<feature type="domain" description="PAS" evidence="2">
    <location>
        <begin position="171"/>
        <end position="228"/>
    </location>
</feature>
<dbReference type="InterPro" id="IPR035965">
    <property type="entry name" value="PAS-like_dom_sf"/>
</dbReference>
<evidence type="ECO:0000313" key="4">
    <source>
        <dbReference type="Proteomes" id="UP000234857"/>
    </source>
</evidence>
<sequence>MLNENVALAFMMKDLVVNILNHSEDPGYLSNYLTEQIKELIGCDIVAVVKCRKYLNKENGEILKILPERLNKEKLRENILSFTKKNHQVDDAAVIYDEVFKRDVLILPLFSSNLRIGELIIINPYEKKRYEEIKKLLYEFQELFSLILKNSYLYRELETKVAARTKEIKERETIWRKLTSVSPVAIFRTDITGNLLFFNNKFTEITGIDKKDILFSEIELVYELLKEKRTEKEIYFKKTDKWGYLQLSSELDDIQGTVQTYTGTITDITERVKIESILVQNEKMVTMGELSAGIAHELNNPLSGILQSLQNISRRIDPDIETNKKTAEKYGIDLKALKGYLKDRQIDYMLNSIKDAGERASDIVSNMLDFSRTNSHKMIRMDIKEILQSMLKIADSDYDLEGKYDIRNINIKTIYSKESTVLDCFPSELEQVFINIIKNASQELNNKENTDPTIIIKTTRSAENIVVEILNNGSIPSEKEQKLMFEPFFTTKDPDKGTGLGLSVAKYIVVKKHKGHITPVVDYGLFGIRVVLPISN</sequence>
<evidence type="ECO:0000259" key="2">
    <source>
        <dbReference type="PROSITE" id="PS50112"/>
    </source>
</evidence>
<dbReference type="Pfam" id="PF00512">
    <property type="entry name" value="HisKA"/>
    <property type="match status" value="1"/>
</dbReference>
<dbReference type="CDD" id="cd00082">
    <property type="entry name" value="HisKA"/>
    <property type="match status" value="1"/>
</dbReference>
<evidence type="ECO:0000259" key="1">
    <source>
        <dbReference type="PROSITE" id="PS50109"/>
    </source>
</evidence>
<dbReference type="SMART" id="SM00387">
    <property type="entry name" value="HATPase_c"/>
    <property type="match status" value="1"/>
</dbReference>
<dbReference type="PROSITE" id="PS50109">
    <property type="entry name" value="HIS_KIN"/>
    <property type="match status" value="1"/>
</dbReference>
<gene>
    <name evidence="3" type="ORF">C0601_00605</name>
</gene>
<dbReference type="InterPro" id="IPR003594">
    <property type="entry name" value="HATPase_dom"/>
</dbReference>
<dbReference type="InterPro" id="IPR000014">
    <property type="entry name" value="PAS"/>
</dbReference>
<dbReference type="SUPFAM" id="SSF55785">
    <property type="entry name" value="PYP-like sensor domain (PAS domain)"/>
    <property type="match status" value="1"/>
</dbReference>
<dbReference type="InterPro" id="IPR036890">
    <property type="entry name" value="HATPase_C_sf"/>
</dbReference>
<dbReference type="InterPro" id="IPR003661">
    <property type="entry name" value="HisK_dim/P_dom"/>
</dbReference>